<proteinExistence type="predicted"/>
<accession>A0AC58SF84</accession>
<reference evidence="1" key="1">
    <citation type="journal article" date="2014" name="Nat. Commun.">
        <title>The tobacco genome sequence and its comparison with those of tomato and potato.</title>
        <authorList>
            <person name="Sierro N."/>
            <person name="Battey J.N."/>
            <person name="Ouadi S."/>
            <person name="Bakaher N."/>
            <person name="Bovet L."/>
            <person name="Willig A."/>
            <person name="Goepfert S."/>
            <person name="Peitsch M.C."/>
            <person name="Ivanov N.V."/>
        </authorList>
    </citation>
    <scope>NUCLEOTIDE SEQUENCE [LARGE SCALE GENOMIC DNA]</scope>
</reference>
<keyword evidence="1" id="KW-1185">Reference proteome</keyword>
<evidence type="ECO:0000313" key="1">
    <source>
        <dbReference type="Proteomes" id="UP000790787"/>
    </source>
</evidence>
<reference evidence="2" key="2">
    <citation type="submission" date="2025-08" db="UniProtKB">
        <authorList>
            <consortium name="RefSeq"/>
        </authorList>
    </citation>
    <scope>IDENTIFICATION</scope>
    <source>
        <tissue evidence="2">Leaf</tissue>
    </source>
</reference>
<name>A0AC58SF84_TOBAC</name>
<evidence type="ECO:0000313" key="2">
    <source>
        <dbReference type="RefSeq" id="XP_075083635.1"/>
    </source>
</evidence>
<gene>
    <name evidence="2" type="primary">LOC142167370</name>
</gene>
<organism evidence="1 2">
    <name type="scientific">Nicotiana tabacum</name>
    <name type="common">Common tobacco</name>
    <dbReference type="NCBI Taxonomy" id="4097"/>
    <lineage>
        <taxon>Eukaryota</taxon>
        <taxon>Viridiplantae</taxon>
        <taxon>Streptophyta</taxon>
        <taxon>Embryophyta</taxon>
        <taxon>Tracheophyta</taxon>
        <taxon>Spermatophyta</taxon>
        <taxon>Magnoliopsida</taxon>
        <taxon>eudicotyledons</taxon>
        <taxon>Gunneridae</taxon>
        <taxon>Pentapetalae</taxon>
        <taxon>asterids</taxon>
        <taxon>lamiids</taxon>
        <taxon>Solanales</taxon>
        <taxon>Solanaceae</taxon>
        <taxon>Nicotianoideae</taxon>
        <taxon>Nicotianeae</taxon>
        <taxon>Nicotiana</taxon>
    </lineage>
</organism>
<sequence>MAKGVRSNDTSTEEPGNLRELIQKLIANVGALFGEEHLTHSGENRRDKTPIQYEGEPSDKRSPRKKSPASYNHHNSNFSSRSRMKFLRFNGEDLKSWLFKIEQFFSTEKVPAEERVEVVAMQLKGEAIQWHLAFMRYRQYLQPATWTEYVVALVEKFGVDFDDPMEEIKKIRQTGTVKEYQAVFERNLTGVNLSQENTISYFFGGLKHELNIAVKLINPTTLSQVYKTARMQEAYLAAIRQPSSVSNTPTSGPRRIMDQRNNNRPLLPTPSQGNAGTSKGFNRRSLSLDEMNEKRAKGLCYFCNEKYVVGHKCKNLKQIYLLELEESEEGVFSEESVNELEEHEMELSQPMEQMEISIHALNGSLGYMTLRVTGYHSQKPLHILVDTESSHNFMDPELVERLKLSVRAITPQLVAAANGNMLKVDKVCKISWLLQGAEFSAEFLLLPLGSCGGGTRSSMVINIGGYQNKLQNTHHGILLQRKEALQCCSFETKETFEQDPSLLNLLNEFRELFKEPTQLPPSRGVFDLRIVLQDRTKPINKRPYRYPSVKKDVIETLVKQMLDQEDLLDELGASEIFSKIDLRSDYHQLRMEVEDVPKTAFRTHASHYEYLVMLFGLSNAPATFQGLMNSVFQKFLRKAKCFFGVQKIEYLGHFITVEGVSTDPQKVEAVKEWPLPTNVKQLRRFLRLAGYYRRFIRGFGSISKPLTDLLKKDNFKWSLAASEAFEQLKTALIQAPVLALPDAHKTFIVETDASGHGIGAVLMQQGHHIAFISRALSPRHAALSVYKRELLTIVHVVTKWSQEMKLQLLQHHLLRAQLRMKQQADNHRSDMNFEEGDWVYFNAQPYRQVTITSQPFHKLASKYYGPFQIAKKVGPVAYTLLFPLSVKIHPTVHVSLLKKYYELPTQVTYPPTNDIASPHWSEPEAIL</sequence>
<protein>
    <submittedName>
        <fullName evidence="2">Uncharacterized protein LOC142167370</fullName>
    </submittedName>
</protein>
<dbReference type="Proteomes" id="UP000790787">
    <property type="component" value="Chromosome 2"/>
</dbReference>
<dbReference type="RefSeq" id="XP_075083635.1">
    <property type="nucleotide sequence ID" value="XM_075227534.1"/>
</dbReference>